<keyword evidence="2" id="KW-0732">Signal</keyword>
<dbReference type="AlphaFoldDB" id="A0A1D1UP14"/>
<sequence length="119" mass="13748">MMDFVFGLFWKLFVVFISNAASVRSNLVMDQNLLWPRRNVPFEFGATLGDLQQAQLRQLFFQFHAQTCVRFVEHNVERDFIVFEVGAFKTLVPALGRRPGRQVLIFRPEGVEIISLITG</sequence>
<feature type="signal peptide" evidence="2">
    <location>
        <begin position="1"/>
        <end position="25"/>
    </location>
</feature>
<dbReference type="GO" id="GO:0006508">
    <property type="term" value="P:proteolysis"/>
    <property type="evidence" value="ECO:0007669"/>
    <property type="project" value="InterPro"/>
</dbReference>
<accession>A0A1D1UP14</accession>
<name>A0A1D1UP14_RAMVA</name>
<dbReference type="PROSITE" id="PS51864">
    <property type="entry name" value="ASTACIN"/>
    <property type="match status" value="1"/>
</dbReference>
<evidence type="ECO:0000259" key="3">
    <source>
        <dbReference type="PROSITE" id="PS51864"/>
    </source>
</evidence>
<keyword evidence="5" id="KW-1185">Reference proteome</keyword>
<dbReference type="InterPro" id="IPR024079">
    <property type="entry name" value="MetalloPept_cat_dom_sf"/>
</dbReference>
<feature type="domain" description="Peptidase M12A" evidence="3">
    <location>
        <begin position="26"/>
        <end position="119"/>
    </location>
</feature>
<comment type="caution">
    <text evidence="4">The sequence shown here is derived from an EMBL/GenBank/DDBJ whole genome shotgun (WGS) entry which is preliminary data.</text>
</comment>
<dbReference type="Proteomes" id="UP000186922">
    <property type="component" value="Unassembled WGS sequence"/>
</dbReference>
<gene>
    <name evidence="4" type="primary">RvY_03703-1</name>
    <name evidence="4" type="synonym">RvY_03703.1</name>
    <name evidence="4" type="ORF">RvY_03703</name>
</gene>
<dbReference type="InterPro" id="IPR001506">
    <property type="entry name" value="Peptidase_M12A"/>
</dbReference>
<dbReference type="SUPFAM" id="SSF55486">
    <property type="entry name" value="Metalloproteases ('zincins'), catalytic domain"/>
    <property type="match status" value="1"/>
</dbReference>
<proteinExistence type="predicted"/>
<organism evidence="4 5">
    <name type="scientific">Ramazzottius varieornatus</name>
    <name type="common">Water bear</name>
    <name type="synonym">Tardigrade</name>
    <dbReference type="NCBI Taxonomy" id="947166"/>
    <lineage>
        <taxon>Eukaryota</taxon>
        <taxon>Metazoa</taxon>
        <taxon>Ecdysozoa</taxon>
        <taxon>Tardigrada</taxon>
        <taxon>Eutardigrada</taxon>
        <taxon>Parachela</taxon>
        <taxon>Hypsibioidea</taxon>
        <taxon>Ramazzottiidae</taxon>
        <taxon>Ramazzottius</taxon>
    </lineage>
</organism>
<evidence type="ECO:0000313" key="4">
    <source>
        <dbReference type="EMBL" id="GAU91454.1"/>
    </source>
</evidence>
<evidence type="ECO:0000313" key="5">
    <source>
        <dbReference type="Proteomes" id="UP000186922"/>
    </source>
</evidence>
<evidence type="ECO:0000256" key="1">
    <source>
        <dbReference type="PROSITE-ProRule" id="PRU01211"/>
    </source>
</evidence>
<comment type="caution">
    <text evidence="1">Lacks conserved residue(s) required for the propagation of feature annotation.</text>
</comment>
<dbReference type="Pfam" id="PF01400">
    <property type="entry name" value="Astacin"/>
    <property type="match status" value="1"/>
</dbReference>
<evidence type="ECO:0000256" key="2">
    <source>
        <dbReference type="SAM" id="SignalP"/>
    </source>
</evidence>
<reference evidence="4 5" key="1">
    <citation type="journal article" date="2016" name="Nat. Commun.">
        <title>Extremotolerant tardigrade genome and improved radiotolerance of human cultured cells by tardigrade-unique protein.</title>
        <authorList>
            <person name="Hashimoto T."/>
            <person name="Horikawa D.D."/>
            <person name="Saito Y."/>
            <person name="Kuwahara H."/>
            <person name="Kozuka-Hata H."/>
            <person name="Shin-I T."/>
            <person name="Minakuchi Y."/>
            <person name="Ohishi K."/>
            <person name="Motoyama A."/>
            <person name="Aizu T."/>
            <person name="Enomoto A."/>
            <person name="Kondo K."/>
            <person name="Tanaka S."/>
            <person name="Hara Y."/>
            <person name="Koshikawa S."/>
            <person name="Sagara H."/>
            <person name="Miura T."/>
            <person name="Yokobori S."/>
            <person name="Miyagawa K."/>
            <person name="Suzuki Y."/>
            <person name="Kubo T."/>
            <person name="Oyama M."/>
            <person name="Kohara Y."/>
            <person name="Fujiyama A."/>
            <person name="Arakawa K."/>
            <person name="Katayama T."/>
            <person name="Toyoda A."/>
            <person name="Kunieda T."/>
        </authorList>
    </citation>
    <scope>NUCLEOTIDE SEQUENCE [LARGE SCALE GENOMIC DNA]</scope>
    <source>
        <strain evidence="4 5">YOKOZUNA-1</strain>
    </source>
</reference>
<dbReference type="EMBL" id="BDGG01000002">
    <property type="protein sequence ID" value="GAU91454.1"/>
    <property type="molecule type" value="Genomic_DNA"/>
</dbReference>
<protein>
    <recommendedName>
        <fullName evidence="3">Peptidase M12A domain-containing protein</fullName>
    </recommendedName>
</protein>
<dbReference type="Gene3D" id="3.40.390.10">
    <property type="entry name" value="Collagenase (Catalytic Domain)"/>
    <property type="match status" value="1"/>
</dbReference>
<feature type="chain" id="PRO_5008897432" description="Peptidase M12A domain-containing protein" evidence="2">
    <location>
        <begin position="26"/>
        <end position="119"/>
    </location>
</feature>
<dbReference type="GO" id="GO:0004222">
    <property type="term" value="F:metalloendopeptidase activity"/>
    <property type="evidence" value="ECO:0007669"/>
    <property type="project" value="InterPro"/>
</dbReference>